<accession>A0A414Y764</accession>
<sequence>MKKPSIEPKKRIFAQCSLSFHPKIPLKHLYFAVVIKVITYQYGNSLAQKNIYKTACPTQKKGEAPKRHFPMDWMNHIIICLATFYSVYAVL</sequence>
<keyword evidence="1" id="KW-0472">Membrane</keyword>
<name>A0A414Y764_9BACT</name>
<gene>
    <name evidence="2" type="ORF">DW192_09190</name>
</gene>
<dbReference type="Proteomes" id="UP000284548">
    <property type="component" value="Unassembled WGS sequence"/>
</dbReference>
<dbReference type="EMBL" id="QRKB01000021">
    <property type="protein sequence ID" value="RHH82007.1"/>
    <property type="molecule type" value="Genomic_DNA"/>
</dbReference>
<dbReference type="AlphaFoldDB" id="A0A414Y764"/>
<keyword evidence="1" id="KW-1133">Transmembrane helix</keyword>
<protein>
    <submittedName>
        <fullName evidence="2">Uncharacterized protein</fullName>
    </submittedName>
</protein>
<feature type="transmembrane region" description="Helical" evidence="1">
    <location>
        <begin position="73"/>
        <end position="90"/>
    </location>
</feature>
<evidence type="ECO:0000256" key="1">
    <source>
        <dbReference type="SAM" id="Phobius"/>
    </source>
</evidence>
<evidence type="ECO:0000313" key="3">
    <source>
        <dbReference type="Proteomes" id="UP000284548"/>
    </source>
</evidence>
<reference evidence="2 3" key="1">
    <citation type="submission" date="2018-08" db="EMBL/GenBank/DDBJ databases">
        <title>A genome reference for cultivated species of the human gut microbiota.</title>
        <authorList>
            <person name="Zou Y."/>
            <person name="Xue W."/>
            <person name="Luo G."/>
        </authorList>
    </citation>
    <scope>NUCLEOTIDE SEQUENCE [LARGE SCALE GENOMIC DNA]</scope>
    <source>
        <strain evidence="2 3">AM16-54</strain>
    </source>
</reference>
<keyword evidence="1" id="KW-0812">Transmembrane</keyword>
<organism evidence="2 3">
    <name type="scientific">Segatella copri</name>
    <dbReference type="NCBI Taxonomy" id="165179"/>
    <lineage>
        <taxon>Bacteria</taxon>
        <taxon>Pseudomonadati</taxon>
        <taxon>Bacteroidota</taxon>
        <taxon>Bacteroidia</taxon>
        <taxon>Bacteroidales</taxon>
        <taxon>Prevotellaceae</taxon>
        <taxon>Segatella</taxon>
    </lineage>
</organism>
<proteinExistence type="predicted"/>
<comment type="caution">
    <text evidence="2">The sequence shown here is derived from an EMBL/GenBank/DDBJ whole genome shotgun (WGS) entry which is preliminary data.</text>
</comment>
<evidence type="ECO:0000313" key="2">
    <source>
        <dbReference type="EMBL" id="RHH82007.1"/>
    </source>
</evidence>